<sequence length="94" mass="9980">MSNAIGFIETKGLVSAVEAATVMLKYSDVKLIGFKKIGLALITVIISGEEQNVKDALDIASEAAGCLGEVYAVNIIKDIPNEILEIIKNNNTSI</sequence>
<dbReference type="PROSITE" id="PS51930">
    <property type="entry name" value="BMC_2"/>
    <property type="match status" value="1"/>
</dbReference>
<dbReference type="Proteomes" id="UP000609849">
    <property type="component" value="Unassembled WGS sequence"/>
</dbReference>
<gene>
    <name evidence="5" type="ORF">H8923_00030</name>
</gene>
<dbReference type="Pfam" id="PF00936">
    <property type="entry name" value="BMC"/>
    <property type="match status" value="1"/>
</dbReference>
<name>A0ABR7JJQ5_9FIRM</name>
<reference evidence="5 6" key="1">
    <citation type="submission" date="2020-08" db="EMBL/GenBank/DDBJ databases">
        <authorList>
            <person name="Liu C."/>
            <person name="Sun Q."/>
        </authorList>
    </citation>
    <scope>NUCLEOTIDE SEQUENCE [LARGE SCALE GENOMIC DNA]</scope>
    <source>
        <strain evidence="5 6">NSJ-18</strain>
    </source>
</reference>
<evidence type="ECO:0000256" key="3">
    <source>
        <dbReference type="PROSITE-ProRule" id="PRU01278"/>
    </source>
</evidence>
<evidence type="ECO:0000256" key="1">
    <source>
        <dbReference type="ARBA" id="ARBA00024322"/>
    </source>
</evidence>
<comment type="subcellular location">
    <subcellularLocation>
        <location evidence="1">Bacterial microcompartment</location>
    </subcellularLocation>
</comment>
<dbReference type="InterPro" id="IPR000249">
    <property type="entry name" value="BMC_dom"/>
</dbReference>
<feature type="domain" description="BMC" evidence="4">
    <location>
        <begin position="4"/>
        <end position="88"/>
    </location>
</feature>
<evidence type="ECO:0000313" key="5">
    <source>
        <dbReference type="EMBL" id="MBC5995134.1"/>
    </source>
</evidence>
<evidence type="ECO:0000259" key="4">
    <source>
        <dbReference type="PROSITE" id="PS51930"/>
    </source>
</evidence>
<evidence type="ECO:0000313" key="6">
    <source>
        <dbReference type="Proteomes" id="UP000609849"/>
    </source>
</evidence>
<dbReference type="InterPro" id="IPR044872">
    <property type="entry name" value="CcmK/CsoS1_BMC"/>
</dbReference>
<protein>
    <submittedName>
        <fullName evidence="5">BMC domain-containing protein</fullName>
    </submittedName>
</protein>
<keyword evidence="6" id="KW-1185">Reference proteome</keyword>
<keyword evidence="2" id="KW-1283">Bacterial microcompartment</keyword>
<dbReference type="SUPFAM" id="SSF143414">
    <property type="entry name" value="CcmK-like"/>
    <property type="match status" value="1"/>
</dbReference>
<evidence type="ECO:0000256" key="2">
    <source>
        <dbReference type="ARBA" id="ARBA00024446"/>
    </source>
</evidence>
<dbReference type="PANTHER" id="PTHR33941:SF11">
    <property type="entry name" value="BACTERIAL MICROCOMPARTMENT SHELL PROTEIN PDUJ"/>
    <property type="match status" value="1"/>
</dbReference>
<organism evidence="5 6">
    <name type="scientific">Romboutsia faecis</name>
    <dbReference type="NCBI Taxonomy" id="2764597"/>
    <lineage>
        <taxon>Bacteria</taxon>
        <taxon>Bacillati</taxon>
        <taxon>Bacillota</taxon>
        <taxon>Clostridia</taxon>
        <taxon>Peptostreptococcales</taxon>
        <taxon>Peptostreptococcaceae</taxon>
        <taxon>Romboutsia</taxon>
    </lineage>
</organism>
<dbReference type="InterPro" id="IPR037233">
    <property type="entry name" value="CcmK-like_sf"/>
</dbReference>
<comment type="similarity">
    <text evidence="3">Belongs to the bacterial microcompartments protein family.</text>
</comment>
<dbReference type="CDD" id="cd07045">
    <property type="entry name" value="BMC_CcmK_like"/>
    <property type="match status" value="1"/>
</dbReference>
<proteinExistence type="inferred from homology"/>
<dbReference type="Gene3D" id="3.30.70.1710">
    <property type="match status" value="1"/>
</dbReference>
<dbReference type="SMART" id="SM00877">
    <property type="entry name" value="BMC"/>
    <property type="match status" value="1"/>
</dbReference>
<accession>A0ABR7JJQ5</accession>
<comment type="caution">
    <text evidence="5">The sequence shown here is derived from an EMBL/GenBank/DDBJ whole genome shotgun (WGS) entry which is preliminary data.</text>
</comment>
<dbReference type="PANTHER" id="PTHR33941">
    <property type="entry name" value="PROPANEDIOL UTILIZATION PROTEIN PDUA"/>
    <property type="match status" value="1"/>
</dbReference>
<dbReference type="RefSeq" id="WP_153973041.1">
    <property type="nucleotide sequence ID" value="NZ_JACRWE010000001.1"/>
</dbReference>
<dbReference type="InterPro" id="IPR050575">
    <property type="entry name" value="BMC_shell"/>
</dbReference>
<dbReference type="EMBL" id="JACRWE010000001">
    <property type="protein sequence ID" value="MBC5995134.1"/>
    <property type="molecule type" value="Genomic_DNA"/>
</dbReference>